<accession>A0A844QQK8</accession>
<organism evidence="1 2">
    <name type="scientific">Nitratireductor arenosus</name>
    <dbReference type="NCBI Taxonomy" id="2682096"/>
    <lineage>
        <taxon>Bacteria</taxon>
        <taxon>Pseudomonadati</taxon>
        <taxon>Pseudomonadota</taxon>
        <taxon>Alphaproteobacteria</taxon>
        <taxon>Hyphomicrobiales</taxon>
        <taxon>Phyllobacteriaceae</taxon>
        <taxon>Nitratireductor</taxon>
    </lineage>
</organism>
<dbReference type="AlphaFoldDB" id="A0A844QQK8"/>
<protein>
    <submittedName>
        <fullName evidence="1">Uncharacterized protein</fullName>
    </submittedName>
</protein>
<name>A0A844QQK8_9HYPH</name>
<evidence type="ECO:0000313" key="1">
    <source>
        <dbReference type="EMBL" id="MVB00092.1"/>
    </source>
</evidence>
<dbReference type="EMBL" id="WPHG01000010">
    <property type="protein sequence ID" value="MVB00092.1"/>
    <property type="molecule type" value="Genomic_DNA"/>
</dbReference>
<evidence type="ECO:0000313" key="2">
    <source>
        <dbReference type="Proteomes" id="UP000463224"/>
    </source>
</evidence>
<keyword evidence="2" id="KW-1185">Reference proteome</keyword>
<reference evidence="1 2" key="1">
    <citation type="submission" date="2019-12" db="EMBL/GenBank/DDBJ databases">
        <title>Nitratireductor arenosus sp. nov., Isolated from sea sand, Jeju island, South Korea.</title>
        <authorList>
            <person name="Kim W."/>
        </authorList>
    </citation>
    <scope>NUCLEOTIDE SEQUENCE [LARGE SCALE GENOMIC DNA]</scope>
    <source>
        <strain evidence="1 2">CAU 1489</strain>
    </source>
</reference>
<comment type="caution">
    <text evidence="1">The sequence shown here is derived from an EMBL/GenBank/DDBJ whole genome shotgun (WGS) entry which is preliminary data.</text>
</comment>
<dbReference type="RefSeq" id="WP_156715961.1">
    <property type="nucleotide sequence ID" value="NZ_WPHG01000010.1"/>
</dbReference>
<dbReference type="Proteomes" id="UP000463224">
    <property type="component" value="Unassembled WGS sequence"/>
</dbReference>
<proteinExistence type="predicted"/>
<gene>
    <name evidence="1" type="ORF">GN330_22865</name>
</gene>
<sequence length="66" mass="7442">MRKIVTSNPYPPIPTRAFDWCAHYDGEEEAGNYGWGRTEAEAIQDFIDNCKDDHDDRLGIGPSEVA</sequence>